<dbReference type="Gene3D" id="2.130.10.10">
    <property type="entry name" value="YVTN repeat-like/Quinoprotein amine dehydrogenase"/>
    <property type="match status" value="1"/>
</dbReference>
<dbReference type="Gene3D" id="3.30.200.20">
    <property type="entry name" value="Phosphorylase Kinase, domain 1"/>
    <property type="match status" value="1"/>
</dbReference>
<dbReference type="SUPFAM" id="SSF50998">
    <property type="entry name" value="Quinoprotein alcohol dehydrogenase-like"/>
    <property type="match status" value="1"/>
</dbReference>
<feature type="compositionally biased region" description="Low complexity" evidence="6">
    <location>
        <begin position="364"/>
        <end position="376"/>
    </location>
</feature>
<evidence type="ECO:0000313" key="9">
    <source>
        <dbReference type="Proteomes" id="UP000621210"/>
    </source>
</evidence>
<dbReference type="PANTHER" id="PTHR43289">
    <property type="entry name" value="MITOGEN-ACTIVATED PROTEIN KINASE KINASE KINASE 20-RELATED"/>
    <property type="match status" value="1"/>
</dbReference>
<feature type="domain" description="Protein kinase" evidence="7">
    <location>
        <begin position="21"/>
        <end position="273"/>
    </location>
</feature>
<dbReference type="InterPro" id="IPR011009">
    <property type="entry name" value="Kinase-like_dom_sf"/>
</dbReference>
<dbReference type="Pfam" id="PF00069">
    <property type="entry name" value="Pkinase"/>
    <property type="match status" value="1"/>
</dbReference>
<keyword evidence="3" id="KW-0418">Kinase</keyword>
<sequence length="724" mass="75288">MPVTSSILPLLPDDPASVGGFTLAGRLGGGGMGTVYLARSAGGRLVALKTIRPELAGEPGFRDRFRLEAEAARSLGPLHTAEVVDADPDAAQPWLATAYVIGPSLREAVGLGGPLPEETVRSVGAALAEALRALHRSGLVHRDLKPSNVLLTPAGPRLIDFGIARALGARRLTSTGGVIGTPAYMSPEQVRGEEHGPEGDVFALGSVLVFAASGHGPFDGRDGQDPMILVRDAEPELAGLPAGLRDDLVACLHKSPEHRPAPGQLARMWGPFDAAAFADTLPGPVLADITRRISELPTAGLPADAGVAAGPGPDTPAAAARPGPLSRRAVLMGAVGGVLAVGTAGTLLAVGGSGDSGGDKPARGRGPSKGSGSRPPGTAPRPRWTVPLRDAYHAPLPADGVVYASGVALSAEDGSELWRNDESSVELVVFDGRAYGMVHDPETFERSFGRVDLRTGEVVGPAGNPAELDDALPDVIAADGSAIYLHIRGEAAASRTGSRLLAYDVAARRIRWSRAIEARRGESGAAPFVSAVVAGERLVCTDPERMFALDRRSGEPLWSRQLLPRDRDALDSLSRPVVSRTHAYTADSSIWAVDLASGEVAWELEAGSPLATGFAEPVVADGVLYAVDEELTAHDPLTGRKLWTLRSDLYLSTIAQPDVFTGRLYVGTVEDGVAVIAVDVAQQKTVWSLSAQAIGSEGGPSGLVQAGRLLYAHDDQRITAVPLD</sequence>
<comment type="caution">
    <text evidence="8">The sequence shown here is derived from an EMBL/GenBank/DDBJ whole genome shotgun (WGS) entry which is preliminary data.</text>
</comment>
<dbReference type="InterPro" id="IPR015943">
    <property type="entry name" value="WD40/YVTN_repeat-like_dom_sf"/>
</dbReference>
<dbReference type="InterPro" id="IPR002372">
    <property type="entry name" value="PQQ_rpt_dom"/>
</dbReference>
<dbReference type="GO" id="GO:0004674">
    <property type="term" value="F:protein serine/threonine kinase activity"/>
    <property type="evidence" value="ECO:0007669"/>
    <property type="project" value="TreeGrafter"/>
</dbReference>
<protein>
    <submittedName>
        <fullName evidence="8">PQQ-binding-like beta-propeller repeat protein</fullName>
    </submittedName>
</protein>
<feature type="region of interest" description="Disordered" evidence="6">
    <location>
        <begin position="351"/>
        <end position="384"/>
    </location>
</feature>
<dbReference type="RefSeq" id="WP_188182562.1">
    <property type="nucleotide sequence ID" value="NZ_JACVQF010000200.1"/>
</dbReference>
<evidence type="ECO:0000256" key="1">
    <source>
        <dbReference type="ARBA" id="ARBA00022679"/>
    </source>
</evidence>
<evidence type="ECO:0000313" key="8">
    <source>
        <dbReference type="EMBL" id="MBD0421590.1"/>
    </source>
</evidence>
<evidence type="ECO:0000259" key="7">
    <source>
        <dbReference type="PROSITE" id="PS50011"/>
    </source>
</evidence>
<keyword evidence="9" id="KW-1185">Reference proteome</keyword>
<reference evidence="8" key="1">
    <citation type="submission" date="2020-09" db="EMBL/GenBank/DDBJ databases">
        <title>Streptomyces grisecoloratus sp. nov., isolated from cotton soil.</title>
        <authorList>
            <person name="Xing L."/>
        </authorList>
    </citation>
    <scope>NUCLEOTIDE SEQUENCE</scope>
    <source>
        <strain evidence="8">TRM S81-3</strain>
    </source>
</reference>
<evidence type="ECO:0000256" key="2">
    <source>
        <dbReference type="ARBA" id="ARBA00022741"/>
    </source>
</evidence>
<gene>
    <name evidence="8" type="ORF">H0H10_20960</name>
</gene>
<dbReference type="PANTHER" id="PTHR43289:SF34">
    <property type="entry name" value="SERINE_THREONINE-PROTEIN KINASE YBDM-RELATED"/>
    <property type="match status" value="1"/>
</dbReference>
<dbReference type="Pfam" id="PF13360">
    <property type="entry name" value="PQQ_2"/>
    <property type="match status" value="1"/>
</dbReference>
<dbReference type="AlphaFoldDB" id="A0A926L2Z7"/>
<keyword evidence="2 5" id="KW-0547">Nucleotide-binding</keyword>
<dbReference type="GO" id="GO:0005524">
    <property type="term" value="F:ATP binding"/>
    <property type="evidence" value="ECO:0007669"/>
    <property type="project" value="UniProtKB-UniRule"/>
</dbReference>
<dbReference type="SUPFAM" id="SSF56112">
    <property type="entry name" value="Protein kinase-like (PK-like)"/>
    <property type="match status" value="1"/>
</dbReference>
<dbReference type="PROSITE" id="PS00107">
    <property type="entry name" value="PROTEIN_KINASE_ATP"/>
    <property type="match status" value="1"/>
</dbReference>
<reference evidence="8" key="2">
    <citation type="submission" date="2020-09" db="EMBL/GenBank/DDBJ databases">
        <authorList>
            <person name="Luo X."/>
        </authorList>
    </citation>
    <scope>NUCLEOTIDE SEQUENCE</scope>
    <source>
        <strain evidence="8">TRM S81-3</strain>
    </source>
</reference>
<name>A0A926L2Z7_9ACTN</name>
<keyword evidence="4 5" id="KW-0067">ATP-binding</keyword>
<dbReference type="InterPro" id="IPR011047">
    <property type="entry name" value="Quinoprotein_ADH-like_sf"/>
</dbReference>
<evidence type="ECO:0000256" key="6">
    <source>
        <dbReference type="SAM" id="MobiDB-lite"/>
    </source>
</evidence>
<dbReference type="CDD" id="cd14014">
    <property type="entry name" value="STKc_PknB_like"/>
    <property type="match status" value="1"/>
</dbReference>
<dbReference type="SMART" id="SM00564">
    <property type="entry name" value="PQQ"/>
    <property type="match status" value="6"/>
</dbReference>
<dbReference type="PROSITE" id="PS50011">
    <property type="entry name" value="PROTEIN_KINASE_DOM"/>
    <property type="match status" value="1"/>
</dbReference>
<proteinExistence type="predicted"/>
<dbReference type="PROSITE" id="PS00108">
    <property type="entry name" value="PROTEIN_KINASE_ST"/>
    <property type="match status" value="1"/>
</dbReference>
<dbReference type="Proteomes" id="UP000621210">
    <property type="component" value="Unassembled WGS sequence"/>
</dbReference>
<evidence type="ECO:0000256" key="4">
    <source>
        <dbReference type="ARBA" id="ARBA00022840"/>
    </source>
</evidence>
<accession>A0A926L2Z7</accession>
<evidence type="ECO:0000256" key="3">
    <source>
        <dbReference type="ARBA" id="ARBA00022777"/>
    </source>
</evidence>
<dbReference type="Gene3D" id="1.10.510.10">
    <property type="entry name" value="Transferase(Phosphotransferase) domain 1"/>
    <property type="match status" value="1"/>
</dbReference>
<dbReference type="InterPro" id="IPR000719">
    <property type="entry name" value="Prot_kinase_dom"/>
</dbReference>
<dbReference type="SMART" id="SM00220">
    <property type="entry name" value="S_TKc"/>
    <property type="match status" value="1"/>
</dbReference>
<organism evidence="8 9">
    <name type="scientific">Streptomyces griseicoloratus</name>
    <dbReference type="NCBI Taxonomy" id="2752516"/>
    <lineage>
        <taxon>Bacteria</taxon>
        <taxon>Bacillati</taxon>
        <taxon>Actinomycetota</taxon>
        <taxon>Actinomycetes</taxon>
        <taxon>Kitasatosporales</taxon>
        <taxon>Streptomycetaceae</taxon>
        <taxon>Streptomyces</taxon>
    </lineage>
</organism>
<dbReference type="InterPro" id="IPR008271">
    <property type="entry name" value="Ser/Thr_kinase_AS"/>
</dbReference>
<dbReference type="InterPro" id="IPR017441">
    <property type="entry name" value="Protein_kinase_ATP_BS"/>
</dbReference>
<keyword evidence="1" id="KW-0808">Transferase</keyword>
<dbReference type="InterPro" id="IPR018391">
    <property type="entry name" value="PQQ_b-propeller_rpt"/>
</dbReference>
<feature type="binding site" evidence="5">
    <location>
        <position position="49"/>
    </location>
    <ligand>
        <name>ATP</name>
        <dbReference type="ChEBI" id="CHEBI:30616"/>
    </ligand>
</feature>
<evidence type="ECO:0000256" key="5">
    <source>
        <dbReference type="PROSITE-ProRule" id="PRU10141"/>
    </source>
</evidence>
<dbReference type="EMBL" id="JACVQF010000200">
    <property type="protein sequence ID" value="MBD0421590.1"/>
    <property type="molecule type" value="Genomic_DNA"/>
</dbReference>